<dbReference type="GO" id="GO:0005737">
    <property type="term" value="C:cytoplasm"/>
    <property type="evidence" value="ECO:0007669"/>
    <property type="project" value="UniProtKB-SubCell"/>
</dbReference>
<feature type="domain" description="Cytosol aminopeptidase" evidence="9">
    <location>
        <begin position="345"/>
        <end position="352"/>
    </location>
</feature>
<keyword evidence="8" id="KW-0963">Cytoplasm</keyword>
<feature type="binding site" evidence="8">
    <location>
        <position position="347"/>
    </location>
    <ligand>
        <name>Mn(2+)</name>
        <dbReference type="ChEBI" id="CHEBI:29035"/>
        <label>1</label>
    </ligand>
</feature>
<gene>
    <name evidence="8" type="primary">pepA</name>
    <name evidence="10" type="ORF">HEB94_007800</name>
</gene>
<dbReference type="InterPro" id="IPR023042">
    <property type="entry name" value="Peptidase_M17_leu_NH2_pept"/>
</dbReference>
<feature type="active site" evidence="8">
    <location>
        <position position="351"/>
    </location>
</feature>
<dbReference type="PANTHER" id="PTHR11963:SF23">
    <property type="entry name" value="CYTOSOL AMINOPEPTIDASE"/>
    <property type="match status" value="1"/>
</dbReference>
<evidence type="ECO:0000256" key="7">
    <source>
        <dbReference type="ARBA" id="ARBA00049972"/>
    </source>
</evidence>
<dbReference type="SUPFAM" id="SSF53187">
    <property type="entry name" value="Zn-dependent exopeptidases"/>
    <property type="match status" value="1"/>
</dbReference>
<name>A0A927RC71_9ACTN</name>
<evidence type="ECO:0000259" key="9">
    <source>
        <dbReference type="PROSITE" id="PS00631"/>
    </source>
</evidence>
<comment type="catalytic activity">
    <reaction evidence="2 8">
        <text>Release of an N-terminal amino acid, preferentially leucine, but not glutamic or aspartic acids.</text>
        <dbReference type="EC" id="3.4.11.10"/>
    </reaction>
</comment>
<organism evidence="10 11">
    <name type="scientific">Actinopolymorpha pittospori</name>
    <dbReference type="NCBI Taxonomy" id="648752"/>
    <lineage>
        <taxon>Bacteria</taxon>
        <taxon>Bacillati</taxon>
        <taxon>Actinomycetota</taxon>
        <taxon>Actinomycetes</taxon>
        <taxon>Propionibacteriales</taxon>
        <taxon>Actinopolymorphaceae</taxon>
        <taxon>Actinopolymorpha</taxon>
    </lineage>
</organism>
<dbReference type="GO" id="GO:0006508">
    <property type="term" value="P:proteolysis"/>
    <property type="evidence" value="ECO:0007669"/>
    <property type="project" value="UniProtKB-KW"/>
</dbReference>
<feature type="binding site" evidence="8">
    <location>
        <position position="288"/>
    </location>
    <ligand>
        <name>Mn(2+)</name>
        <dbReference type="ChEBI" id="CHEBI:29035"/>
        <label>2</label>
    </ligand>
</feature>
<evidence type="ECO:0000256" key="4">
    <source>
        <dbReference type="ARBA" id="ARBA00022438"/>
    </source>
</evidence>
<evidence type="ECO:0000256" key="6">
    <source>
        <dbReference type="ARBA" id="ARBA00022801"/>
    </source>
</evidence>
<dbReference type="AlphaFoldDB" id="A0A927RC71"/>
<evidence type="ECO:0000256" key="5">
    <source>
        <dbReference type="ARBA" id="ARBA00022670"/>
    </source>
</evidence>
<comment type="similarity">
    <text evidence="3 8">Belongs to the peptidase M17 family.</text>
</comment>
<dbReference type="NCBIfam" id="NF002073">
    <property type="entry name" value="PRK00913.1-2"/>
    <property type="match status" value="1"/>
</dbReference>
<dbReference type="SUPFAM" id="SSF52949">
    <property type="entry name" value="Macro domain-like"/>
    <property type="match status" value="1"/>
</dbReference>
<reference evidence="10" key="1">
    <citation type="submission" date="2020-10" db="EMBL/GenBank/DDBJ databases">
        <title>Sequencing the genomes of 1000 actinobacteria strains.</title>
        <authorList>
            <person name="Klenk H.-P."/>
        </authorList>
    </citation>
    <scope>NUCLEOTIDE SEQUENCE</scope>
    <source>
        <strain evidence="10">DSM 45354</strain>
    </source>
</reference>
<dbReference type="GO" id="GO:0030145">
    <property type="term" value="F:manganese ion binding"/>
    <property type="evidence" value="ECO:0007669"/>
    <property type="project" value="UniProtKB-UniRule"/>
</dbReference>
<dbReference type="InterPro" id="IPR043472">
    <property type="entry name" value="Macro_dom-like"/>
</dbReference>
<evidence type="ECO:0000256" key="3">
    <source>
        <dbReference type="ARBA" id="ARBA00009528"/>
    </source>
</evidence>
<keyword evidence="4 8" id="KW-0031">Aminopeptidase</keyword>
<evidence type="ECO:0000256" key="2">
    <source>
        <dbReference type="ARBA" id="ARBA00000967"/>
    </source>
</evidence>
<dbReference type="PANTHER" id="PTHR11963">
    <property type="entry name" value="LEUCINE AMINOPEPTIDASE-RELATED"/>
    <property type="match status" value="1"/>
</dbReference>
<dbReference type="Gene3D" id="3.40.630.10">
    <property type="entry name" value="Zn peptidases"/>
    <property type="match status" value="1"/>
</dbReference>
<keyword evidence="6 8" id="KW-0378">Hydrolase</keyword>
<evidence type="ECO:0000313" key="11">
    <source>
        <dbReference type="Proteomes" id="UP000638648"/>
    </source>
</evidence>
<comment type="cofactor">
    <cofactor evidence="8">
        <name>Mn(2+)</name>
        <dbReference type="ChEBI" id="CHEBI:29035"/>
    </cofactor>
    <text evidence="8">Binds 2 manganese ions per subunit.</text>
</comment>
<dbReference type="PRINTS" id="PR00481">
    <property type="entry name" value="LAMNOPPTDASE"/>
</dbReference>
<keyword evidence="8" id="KW-0479">Metal-binding</keyword>
<dbReference type="GO" id="GO:0070006">
    <property type="term" value="F:metalloaminopeptidase activity"/>
    <property type="evidence" value="ECO:0007669"/>
    <property type="project" value="InterPro"/>
</dbReference>
<feature type="active site" evidence="8">
    <location>
        <position position="277"/>
    </location>
</feature>
<keyword evidence="8" id="KW-0464">Manganese</keyword>
<protein>
    <recommendedName>
        <fullName evidence="8">Probable cytosol aminopeptidase</fullName>
        <ecNumber evidence="8">3.4.11.1</ecNumber>
    </recommendedName>
    <alternativeName>
        <fullName evidence="8">Leucine aminopeptidase</fullName>
        <shortName evidence="8">LAP</shortName>
        <ecNumber evidence="8">3.4.11.10</ecNumber>
    </alternativeName>
    <alternativeName>
        <fullName evidence="8">Leucyl aminopeptidase</fullName>
    </alternativeName>
</protein>
<dbReference type="Pfam" id="PF00883">
    <property type="entry name" value="Peptidase_M17"/>
    <property type="match status" value="1"/>
</dbReference>
<dbReference type="CDD" id="cd00433">
    <property type="entry name" value="Peptidase_M17"/>
    <property type="match status" value="1"/>
</dbReference>
<comment type="caution">
    <text evidence="10">The sequence shown here is derived from an EMBL/GenBank/DDBJ whole genome shotgun (WGS) entry which is preliminary data.</text>
</comment>
<dbReference type="InterPro" id="IPR000819">
    <property type="entry name" value="Peptidase_M17_C"/>
</dbReference>
<feature type="binding site" evidence="8">
    <location>
        <position position="265"/>
    </location>
    <ligand>
        <name>Mn(2+)</name>
        <dbReference type="ChEBI" id="CHEBI:29035"/>
        <label>2</label>
    </ligand>
</feature>
<dbReference type="Proteomes" id="UP000638648">
    <property type="component" value="Unassembled WGS sequence"/>
</dbReference>
<keyword evidence="5 8" id="KW-0645">Protease</keyword>
<dbReference type="Pfam" id="PF02789">
    <property type="entry name" value="Peptidase_M17_N"/>
    <property type="match status" value="1"/>
</dbReference>
<sequence>MSVTSPSISARKTAAPSAKVDALVVGVSPGEKGVTLAPGAEDIDKAFGGKLAETLGALGAKGKAEEVTLVPSGGAVSATIVAAVGLGGGEPTTETLRRAGGAVVRRLTGRAESVAFALGDGEAAHLGALAEGALLGGYSFHRYRTQSDKQPKAISAFTLVTGNARDKNVKTALARAEAVARAVNLTRDWVNTAPSDLYPAVFAEEAKAEGKRAGLKVEVLDKKALLAGGYGGIIGVGQGSEREPRLVRYSYRPSKAKRHLAFVGKGITFDTGGISLKPNEGMITMKCDMAGAAAVLAAVTAIAELELPVAVDAWAPLAENMPSGSAQRPSDVLNIYGGKTVEVLNTDAEGRLVLADGMVRAAEEKPDILIDVATLTGACVVALGNRVFGIMGNDEEFQNKVRETAERAGETGWTLPIPEGTRERLDSKVADLANVASGRYGGALVAAAFLQDFVADGIRWAHLDIAGPAYNDSSPWGYTPVGGTGSSVRTLVGLAEAAVAGEL</sequence>
<dbReference type="EC" id="3.4.11.10" evidence="8"/>
<evidence type="ECO:0000313" key="10">
    <source>
        <dbReference type="EMBL" id="MBE1610952.1"/>
    </source>
</evidence>
<dbReference type="PROSITE" id="PS00631">
    <property type="entry name" value="CYTOSOL_AP"/>
    <property type="match status" value="1"/>
</dbReference>
<dbReference type="RefSeq" id="WP_337918187.1">
    <property type="nucleotide sequence ID" value="NZ_BAABJL010000225.1"/>
</dbReference>
<keyword evidence="11" id="KW-1185">Reference proteome</keyword>
<comment type="function">
    <text evidence="7 8">Presumably involved in the processing and regular turnover of intracellular proteins. Catalyzes the removal of unsubstituted N-terminal amino acids from various peptides.</text>
</comment>
<evidence type="ECO:0000256" key="1">
    <source>
        <dbReference type="ARBA" id="ARBA00000135"/>
    </source>
</evidence>
<feature type="binding site" evidence="8">
    <location>
        <position position="349"/>
    </location>
    <ligand>
        <name>Mn(2+)</name>
        <dbReference type="ChEBI" id="CHEBI:29035"/>
        <label>2</label>
    </ligand>
</feature>
<feature type="binding site" evidence="8">
    <location>
        <position position="270"/>
    </location>
    <ligand>
        <name>Mn(2+)</name>
        <dbReference type="ChEBI" id="CHEBI:29035"/>
        <label>2</label>
    </ligand>
</feature>
<evidence type="ECO:0000256" key="8">
    <source>
        <dbReference type="HAMAP-Rule" id="MF_00181"/>
    </source>
</evidence>
<dbReference type="EMBL" id="JADBEM010000001">
    <property type="protein sequence ID" value="MBE1610952.1"/>
    <property type="molecule type" value="Genomic_DNA"/>
</dbReference>
<feature type="binding site" evidence="8">
    <location>
        <position position="270"/>
    </location>
    <ligand>
        <name>Mn(2+)</name>
        <dbReference type="ChEBI" id="CHEBI:29035"/>
        <label>1</label>
    </ligand>
</feature>
<dbReference type="HAMAP" id="MF_00181">
    <property type="entry name" value="Cytosol_peptidase_M17"/>
    <property type="match status" value="1"/>
</dbReference>
<dbReference type="Gene3D" id="3.40.220.10">
    <property type="entry name" value="Leucine Aminopeptidase, subunit E, domain 1"/>
    <property type="match status" value="1"/>
</dbReference>
<dbReference type="InterPro" id="IPR011356">
    <property type="entry name" value="Leucine_aapep/pepB"/>
</dbReference>
<feature type="binding site" evidence="8">
    <location>
        <position position="349"/>
    </location>
    <ligand>
        <name>Mn(2+)</name>
        <dbReference type="ChEBI" id="CHEBI:29035"/>
        <label>1</label>
    </ligand>
</feature>
<dbReference type="EC" id="3.4.11.1" evidence="8"/>
<comment type="subcellular location">
    <subcellularLocation>
        <location evidence="8">Cytoplasm</location>
    </subcellularLocation>
</comment>
<accession>A0A927RC71</accession>
<proteinExistence type="inferred from homology"/>
<dbReference type="InterPro" id="IPR008283">
    <property type="entry name" value="Peptidase_M17_N"/>
</dbReference>
<comment type="catalytic activity">
    <reaction evidence="1 8">
        <text>Release of an N-terminal amino acid, Xaa-|-Yaa-, in which Xaa is preferably Leu, but may be other amino acids including Pro although not Arg or Lys, and Yaa may be Pro. Amino acid amides and methyl esters are also readily hydrolyzed, but rates on arylamides are exceedingly low.</text>
        <dbReference type="EC" id="3.4.11.1"/>
    </reaction>
</comment>